<dbReference type="GeneID" id="91971459"/>
<evidence type="ECO:0000313" key="1">
    <source>
        <dbReference type="EMBL" id="QGH28814.1"/>
    </source>
</evidence>
<name>A0ABX6DK20_KLUIN</name>
<evidence type="ECO:0000313" key="2">
    <source>
        <dbReference type="Proteomes" id="UP000344450"/>
    </source>
</evidence>
<proteinExistence type="predicted"/>
<keyword evidence="2" id="KW-1185">Reference proteome</keyword>
<organism evidence="1 2">
    <name type="scientific">Kluyvera intermedia</name>
    <name type="common">Enterobacter intermedius</name>
    <dbReference type="NCBI Taxonomy" id="61648"/>
    <lineage>
        <taxon>Bacteria</taxon>
        <taxon>Pseudomonadati</taxon>
        <taxon>Pseudomonadota</taxon>
        <taxon>Gammaproteobacteria</taxon>
        <taxon>Enterobacterales</taxon>
        <taxon>Enterobacteriaceae</taxon>
        <taxon>Kluyvera</taxon>
    </lineage>
</organism>
<dbReference type="Proteomes" id="UP000344450">
    <property type="component" value="Chromosome"/>
</dbReference>
<accession>A0ABX6DK20</accession>
<gene>
    <name evidence="1" type="ORF">GHC21_03595</name>
</gene>
<sequence>MISIKKSNGIPVTEKPLIKYKDEEKLAKKRFPFTLRNEFVTKEKQENQTFFNWCETRRIAALSGLQEWDKYDPLIRKLMYEMNSHLWRTTPHYMAIDWRWIKAMAWTETGAGDRQWNSNTMQIGVSSDPGILVVTDRDNEMTKLITPPINSWQNLKKEKIKTIPEINFRAAIIYLMSRLSTSEIRSVKKPYLAPSSVTISRKKELSTLNDIIMKKYTTEETLREMNNIPRYLHDGDVLKYVPAEKKRVITGWNLPINAQRIALAYNGGGDSQYIEKIKYSYSIIIRKAS</sequence>
<dbReference type="RefSeq" id="WP_153742161.1">
    <property type="nucleotide sequence ID" value="NZ_CP045843.1"/>
</dbReference>
<dbReference type="EMBL" id="CP045845">
    <property type="protein sequence ID" value="QGH28814.1"/>
    <property type="molecule type" value="Genomic_DNA"/>
</dbReference>
<reference evidence="1 2" key="1">
    <citation type="submission" date="2019-10" db="EMBL/GenBank/DDBJ databases">
        <title>Complete genome sequencing of drug resistant plasmids in Kluyvera intermedia.</title>
        <authorList>
            <person name="Ke C."/>
            <person name="Jian S."/>
        </authorList>
    </citation>
    <scope>NUCLEOTIDE SEQUENCE [LARGE SCALE GENOMIC DNA]</scope>
    <source>
        <strain evidence="1 2">N2-1</strain>
    </source>
</reference>
<protein>
    <submittedName>
        <fullName evidence="1">Uncharacterized protein</fullName>
    </submittedName>
</protein>